<keyword evidence="4" id="KW-0010">Activator</keyword>
<dbReference type="PRINTS" id="PR00032">
    <property type="entry name" value="HTHARAC"/>
</dbReference>
<sequence length="288" mass="32385">MDGTMDRSMKTTDTSAWQRFVFSPSGNTQLPLLIESLGFNPDQEKIDRPQGYPCYHWLQTEAGEGIMSYGHDKFTLTRGSGVLLPPGMPHAYESAKDHRWTTFFLTFGGEAAGSILSAFGIRDAHFFRWELDSPIAYFLGEMIESFGTGPDLFGLEASVNAYRFLGLLGRFGQVSNPSVSRNMEKLAPLLRWMEVHYDNADIGLDDLAGVLEVSGRHLSKLFQNTFDLSPYAYLVQMRIHKAKEKLAADSIQTVAAIAQQTGFRDTSHFIATFRKHTGMTPQQFRRLH</sequence>
<dbReference type="Gene3D" id="1.10.10.60">
    <property type="entry name" value="Homeodomain-like"/>
    <property type="match status" value="1"/>
</dbReference>
<dbReference type="InterPro" id="IPR037923">
    <property type="entry name" value="HTH-like"/>
</dbReference>
<evidence type="ECO:0000256" key="1">
    <source>
        <dbReference type="ARBA" id="ARBA00022490"/>
    </source>
</evidence>
<reference evidence="8" key="1">
    <citation type="journal article" date="2019" name="Int. J. Syst. Evol. Microbiol.">
        <title>The Global Catalogue of Microorganisms (GCM) 10K type strain sequencing project: providing services to taxonomists for standard genome sequencing and annotation.</title>
        <authorList>
            <consortium name="The Broad Institute Genomics Platform"/>
            <consortium name="The Broad Institute Genome Sequencing Center for Infectious Disease"/>
            <person name="Wu L."/>
            <person name="Ma J."/>
        </authorList>
    </citation>
    <scope>NUCLEOTIDE SEQUENCE [LARGE SCALE GENOMIC DNA]</scope>
    <source>
        <strain evidence="8">CGMCC 1.15420</strain>
    </source>
</reference>
<proteinExistence type="predicted"/>
<dbReference type="PANTHER" id="PTHR46796">
    <property type="entry name" value="HTH-TYPE TRANSCRIPTIONAL ACTIVATOR RHAS-RELATED"/>
    <property type="match status" value="1"/>
</dbReference>
<dbReference type="RefSeq" id="WP_240431906.1">
    <property type="nucleotide sequence ID" value="NZ_KZ987724.1"/>
</dbReference>
<dbReference type="InterPro" id="IPR020449">
    <property type="entry name" value="Tscrpt_reg_AraC-type_HTH"/>
</dbReference>
<evidence type="ECO:0000256" key="4">
    <source>
        <dbReference type="ARBA" id="ARBA00023159"/>
    </source>
</evidence>
<dbReference type="Gene3D" id="2.60.120.280">
    <property type="entry name" value="Regulatory protein AraC"/>
    <property type="match status" value="1"/>
</dbReference>
<feature type="domain" description="HTH araC/xylS-type" evidence="6">
    <location>
        <begin position="187"/>
        <end position="287"/>
    </location>
</feature>
<keyword evidence="5" id="KW-0804">Transcription</keyword>
<dbReference type="EMBL" id="BMIW01000001">
    <property type="protein sequence ID" value="GGF84200.1"/>
    <property type="molecule type" value="Genomic_DNA"/>
</dbReference>
<dbReference type="Proteomes" id="UP000608420">
    <property type="component" value="Unassembled WGS sequence"/>
</dbReference>
<dbReference type="InterPro" id="IPR018060">
    <property type="entry name" value="HTH_AraC"/>
</dbReference>
<dbReference type="InterPro" id="IPR009057">
    <property type="entry name" value="Homeodomain-like_sf"/>
</dbReference>
<organism evidence="7 8">
    <name type="scientific">Paenibacillus aceti</name>
    <dbReference type="NCBI Taxonomy" id="1820010"/>
    <lineage>
        <taxon>Bacteria</taxon>
        <taxon>Bacillati</taxon>
        <taxon>Bacillota</taxon>
        <taxon>Bacilli</taxon>
        <taxon>Bacillales</taxon>
        <taxon>Paenibacillaceae</taxon>
        <taxon>Paenibacillus</taxon>
    </lineage>
</organism>
<evidence type="ECO:0000256" key="3">
    <source>
        <dbReference type="ARBA" id="ARBA00023125"/>
    </source>
</evidence>
<dbReference type="PANTHER" id="PTHR46796:SF13">
    <property type="entry name" value="HTH-TYPE TRANSCRIPTIONAL ACTIVATOR RHAS"/>
    <property type="match status" value="1"/>
</dbReference>
<keyword evidence="2" id="KW-0805">Transcription regulation</keyword>
<protein>
    <recommendedName>
        <fullName evidence="6">HTH araC/xylS-type domain-containing protein</fullName>
    </recommendedName>
</protein>
<evidence type="ECO:0000313" key="8">
    <source>
        <dbReference type="Proteomes" id="UP000608420"/>
    </source>
</evidence>
<dbReference type="SUPFAM" id="SSF51215">
    <property type="entry name" value="Regulatory protein AraC"/>
    <property type="match status" value="1"/>
</dbReference>
<dbReference type="PROSITE" id="PS00041">
    <property type="entry name" value="HTH_ARAC_FAMILY_1"/>
    <property type="match status" value="1"/>
</dbReference>
<comment type="caution">
    <text evidence="7">The sequence shown here is derived from an EMBL/GenBank/DDBJ whole genome shotgun (WGS) entry which is preliminary data.</text>
</comment>
<keyword evidence="3" id="KW-0238">DNA-binding</keyword>
<gene>
    <name evidence="7" type="ORF">GCM10010913_02070</name>
</gene>
<dbReference type="PROSITE" id="PS01124">
    <property type="entry name" value="HTH_ARAC_FAMILY_2"/>
    <property type="match status" value="1"/>
</dbReference>
<accession>A0ABQ1VQA8</accession>
<dbReference type="Pfam" id="PF02311">
    <property type="entry name" value="AraC_binding"/>
    <property type="match status" value="1"/>
</dbReference>
<dbReference type="InterPro" id="IPR018062">
    <property type="entry name" value="HTH_AraC-typ_CS"/>
</dbReference>
<evidence type="ECO:0000313" key="7">
    <source>
        <dbReference type="EMBL" id="GGF84200.1"/>
    </source>
</evidence>
<name>A0ABQ1VQA8_9BACL</name>
<dbReference type="Pfam" id="PF12833">
    <property type="entry name" value="HTH_18"/>
    <property type="match status" value="1"/>
</dbReference>
<evidence type="ECO:0000256" key="2">
    <source>
        <dbReference type="ARBA" id="ARBA00023015"/>
    </source>
</evidence>
<dbReference type="SUPFAM" id="SSF46689">
    <property type="entry name" value="Homeodomain-like"/>
    <property type="match status" value="2"/>
</dbReference>
<dbReference type="SMART" id="SM00342">
    <property type="entry name" value="HTH_ARAC"/>
    <property type="match status" value="1"/>
</dbReference>
<dbReference type="InterPro" id="IPR003313">
    <property type="entry name" value="AraC-bd"/>
</dbReference>
<evidence type="ECO:0000256" key="5">
    <source>
        <dbReference type="ARBA" id="ARBA00023163"/>
    </source>
</evidence>
<keyword evidence="8" id="KW-1185">Reference proteome</keyword>
<evidence type="ECO:0000259" key="6">
    <source>
        <dbReference type="PROSITE" id="PS01124"/>
    </source>
</evidence>
<dbReference type="InterPro" id="IPR050204">
    <property type="entry name" value="AraC_XylS_family_regulators"/>
</dbReference>
<keyword evidence="1" id="KW-0963">Cytoplasm</keyword>